<dbReference type="SUPFAM" id="SSF51717">
    <property type="entry name" value="Dihydropteroate synthetase-like"/>
    <property type="match status" value="1"/>
</dbReference>
<evidence type="ECO:0000256" key="9">
    <source>
        <dbReference type="ARBA" id="ARBA00022605"/>
    </source>
</evidence>
<dbReference type="PANTHER" id="PTHR45833">
    <property type="entry name" value="METHIONINE SYNTHASE"/>
    <property type="match status" value="1"/>
</dbReference>
<evidence type="ECO:0000259" key="20">
    <source>
        <dbReference type="Pfam" id="PF00809"/>
    </source>
</evidence>
<evidence type="ECO:0000259" key="21">
    <source>
        <dbReference type="Pfam" id="PF02574"/>
    </source>
</evidence>
<keyword evidence="15" id="KW-0486">Methionine biosynthesis</keyword>
<dbReference type="InterPro" id="IPR036589">
    <property type="entry name" value="HCY_dom_sf"/>
</dbReference>
<dbReference type="InterPro" id="IPR050554">
    <property type="entry name" value="Met_Synthase/Corrinoid"/>
</dbReference>
<feature type="domain" description="Pterin-binding" evidence="20">
    <location>
        <begin position="144"/>
        <end position="199"/>
    </location>
</feature>
<comment type="cofactor">
    <cofactor evidence="2">
        <name>Zn(2+)</name>
        <dbReference type="ChEBI" id="CHEBI:29105"/>
    </cofactor>
</comment>
<evidence type="ECO:0000256" key="3">
    <source>
        <dbReference type="ARBA" id="ARBA00001956"/>
    </source>
</evidence>
<dbReference type="InterPro" id="IPR011005">
    <property type="entry name" value="Dihydropteroate_synth-like_sf"/>
</dbReference>
<comment type="cofactor">
    <cofactor evidence="3">
        <name>methylcob(III)alamin</name>
        <dbReference type="ChEBI" id="CHEBI:28115"/>
    </cofactor>
</comment>
<keyword evidence="16" id="KW-0170">Cobalt</keyword>
<evidence type="ECO:0000256" key="2">
    <source>
        <dbReference type="ARBA" id="ARBA00001947"/>
    </source>
</evidence>
<dbReference type="Proteomes" id="UP000020681">
    <property type="component" value="Unassembled WGS sequence"/>
</dbReference>
<keyword evidence="11" id="KW-0808">Transferase</keyword>
<keyword evidence="23" id="KW-1185">Reference proteome</keyword>
<evidence type="ECO:0000256" key="12">
    <source>
        <dbReference type="ARBA" id="ARBA00022691"/>
    </source>
</evidence>
<comment type="pathway">
    <text evidence="4">Amino-acid biosynthesis; L-methionine biosynthesis via de novo pathway; L-methionine from L-homocysteine (MetH route): step 1/1.</text>
</comment>
<evidence type="ECO:0000313" key="23">
    <source>
        <dbReference type="Proteomes" id="UP000020681"/>
    </source>
</evidence>
<sequence>MTEAFWNAIRHAKPIAVGLNCALGAPEMRPYIAEMARIADTFVSCYPNAGLPNAFGEYDETPSIRPATSPSLPTPAWSTWSVGAAGRRAAHRRDREGRGGQGTPRAAGDPGGHPALGPGATEHHRRLPVREHRRAHQHHRIPRFRNLIKAEDYDTALSVALQQVEVGAQVIDINMDEGMIDGVAAMDRFTKLIAAEPDISGSR</sequence>
<evidence type="ECO:0000256" key="4">
    <source>
        <dbReference type="ARBA" id="ARBA00005178"/>
    </source>
</evidence>
<feature type="compositionally biased region" description="Polar residues" evidence="19">
    <location>
        <begin position="66"/>
        <end position="81"/>
    </location>
</feature>
<evidence type="ECO:0000256" key="7">
    <source>
        <dbReference type="ARBA" id="ARBA00013998"/>
    </source>
</evidence>
<dbReference type="InterPro" id="IPR000489">
    <property type="entry name" value="Pterin-binding_dom"/>
</dbReference>
<dbReference type="SUPFAM" id="SSF82282">
    <property type="entry name" value="Homocysteine S-methyltransferase"/>
    <property type="match status" value="1"/>
</dbReference>
<evidence type="ECO:0000256" key="18">
    <source>
        <dbReference type="ARBA" id="ARBA00031040"/>
    </source>
</evidence>
<keyword evidence="14" id="KW-0862">Zinc</keyword>
<name>A0ABP3A606_MYCUL</name>
<proteinExistence type="inferred from homology"/>
<evidence type="ECO:0000256" key="16">
    <source>
        <dbReference type="ARBA" id="ARBA00023285"/>
    </source>
</evidence>
<comment type="caution">
    <text evidence="22">The sequence shown here is derived from an EMBL/GenBank/DDBJ whole genome shotgun (WGS) entry which is preliminary data.</text>
</comment>
<keyword evidence="9" id="KW-0028">Amino-acid biosynthesis</keyword>
<dbReference type="InterPro" id="IPR003726">
    <property type="entry name" value="HCY_dom"/>
</dbReference>
<evidence type="ECO:0000256" key="19">
    <source>
        <dbReference type="SAM" id="MobiDB-lite"/>
    </source>
</evidence>
<keyword evidence="12" id="KW-0949">S-adenosyl-L-methionine</keyword>
<gene>
    <name evidence="22" type="ORF">I551_6616</name>
</gene>
<evidence type="ECO:0000256" key="5">
    <source>
        <dbReference type="ARBA" id="ARBA00010398"/>
    </source>
</evidence>
<feature type="domain" description="Hcy-binding" evidence="21">
    <location>
        <begin position="2"/>
        <end position="63"/>
    </location>
</feature>
<keyword evidence="13" id="KW-0479">Metal-binding</keyword>
<keyword evidence="8" id="KW-0489">Methyltransferase</keyword>
<evidence type="ECO:0000256" key="6">
    <source>
        <dbReference type="ARBA" id="ARBA00012032"/>
    </source>
</evidence>
<protein>
    <recommendedName>
        <fullName evidence="7">Methionine synthase</fullName>
        <ecNumber evidence="6">2.1.1.13</ecNumber>
    </recommendedName>
    <alternativeName>
        <fullName evidence="18">5-methyltetrahydrofolate--homocysteine methyltransferase</fullName>
    </alternativeName>
</protein>
<dbReference type="EMBL" id="JAOL01000167">
    <property type="protein sequence ID" value="EUA86883.1"/>
    <property type="molecule type" value="Genomic_DNA"/>
</dbReference>
<evidence type="ECO:0000256" key="10">
    <source>
        <dbReference type="ARBA" id="ARBA00022628"/>
    </source>
</evidence>
<dbReference type="Pfam" id="PF02574">
    <property type="entry name" value="S-methyl_trans"/>
    <property type="match status" value="1"/>
</dbReference>
<feature type="region of interest" description="Disordered" evidence="19">
    <location>
        <begin position="62"/>
        <end position="125"/>
    </location>
</feature>
<comment type="catalytic activity">
    <reaction evidence="1">
        <text>(6S)-5-methyl-5,6,7,8-tetrahydrofolate + L-homocysteine = (6S)-5,6,7,8-tetrahydrofolate + L-methionine</text>
        <dbReference type="Rhea" id="RHEA:11172"/>
        <dbReference type="ChEBI" id="CHEBI:18608"/>
        <dbReference type="ChEBI" id="CHEBI:57453"/>
        <dbReference type="ChEBI" id="CHEBI:57844"/>
        <dbReference type="ChEBI" id="CHEBI:58199"/>
        <dbReference type="EC" id="2.1.1.13"/>
    </reaction>
</comment>
<comment type="function">
    <text evidence="17">Catalyzes the transfer of a methyl group from methyl-cobalamin to homocysteine, yielding enzyme-bound cob(I)alamin and methionine. Subsequently, remethylates the cofactor using methyltetrahydrofolate.</text>
</comment>
<evidence type="ECO:0000256" key="14">
    <source>
        <dbReference type="ARBA" id="ARBA00022833"/>
    </source>
</evidence>
<organism evidence="22 23">
    <name type="scientific">Mycobacterium ulcerans str. Harvey</name>
    <dbReference type="NCBI Taxonomy" id="1299332"/>
    <lineage>
        <taxon>Bacteria</taxon>
        <taxon>Bacillati</taxon>
        <taxon>Actinomycetota</taxon>
        <taxon>Actinomycetes</taxon>
        <taxon>Mycobacteriales</taxon>
        <taxon>Mycobacteriaceae</taxon>
        <taxon>Mycobacterium</taxon>
        <taxon>Mycobacterium ulcerans group</taxon>
    </lineage>
</organism>
<evidence type="ECO:0000256" key="13">
    <source>
        <dbReference type="ARBA" id="ARBA00022723"/>
    </source>
</evidence>
<evidence type="ECO:0000256" key="1">
    <source>
        <dbReference type="ARBA" id="ARBA00001700"/>
    </source>
</evidence>
<evidence type="ECO:0000256" key="15">
    <source>
        <dbReference type="ARBA" id="ARBA00023167"/>
    </source>
</evidence>
<dbReference type="Pfam" id="PF00809">
    <property type="entry name" value="Pterin_bind"/>
    <property type="match status" value="1"/>
</dbReference>
<reference evidence="22 23" key="1">
    <citation type="submission" date="2014-01" db="EMBL/GenBank/DDBJ databases">
        <authorList>
            <person name="Dobos K."/>
            <person name="Lenaerts A."/>
            <person name="Ordway D."/>
            <person name="DeGroote M.A."/>
            <person name="Parker T."/>
            <person name="Sizemore C."/>
            <person name="Tallon L.J."/>
            <person name="Sadzewicz L.K."/>
            <person name="Sengamalay N."/>
            <person name="Fraser C.M."/>
            <person name="Hine E."/>
            <person name="Shefchek K.A."/>
            <person name="Das S.P."/>
            <person name="Tettelin H."/>
        </authorList>
    </citation>
    <scope>NUCLEOTIDE SEQUENCE [LARGE SCALE GENOMIC DNA]</scope>
    <source>
        <strain evidence="22 23">Harvey</strain>
    </source>
</reference>
<dbReference type="PANTHER" id="PTHR45833:SF1">
    <property type="entry name" value="METHIONINE SYNTHASE"/>
    <property type="match status" value="1"/>
</dbReference>
<accession>A0ABP3A606</accession>
<evidence type="ECO:0000256" key="11">
    <source>
        <dbReference type="ARBA" id="ARBA00022679"/>
    </source>
</evidence>
<evidence type="ECO:0000256" key="17">
    <source>
        <dbReference type="ARBA" id="ARBA00025552"/>
    </source>
</evidence>
<evidence type="ECO:0000256" key="8">
    <source>
        <dbReference type="ARBA" id="ARBA00022603"/>
    </source>
</evidence>
<dbReference type="Gene3D" id="3.20.20.20">
    <property type="entry name" value="Dihydropteroate synthase-like"/>
    <property type="match status" value="1"/>
</dbReference>
<evidence type="ECO:0000313" key="22">
    <source>
        <dbReference type="EMBL" id="EUA86883.1"/>
    </source>
</evidence>
<dbReference type="Gene3D" id="3.20.20.330">
    <property type="entry name" value="Homocysteine-binding-like domain"/>
    <property type="match status" value="1"/>
</dbReference>
<keyword evidence="10" id="KW-0846">Cobalamin</keyword>
<dbReference type="EC" id="2.1.1.13" evidence="6"/>
<comment type="similarity">
    <text evidence="5">Belongs to the vitamin-B12 dependent methionine synthase family.</text>
</comment>